<dbReference type="RefSeq" id="WP_154259100.1">
    <property type="nucleotide sequence ID" value="NZ_WMZL01000005.1"/>
</dbReference>
<evidence type="ECO:0000256" key="2">
    <source>
        <dbReference type="ARBA" id="ARBA00022448"/>
    </source>
</evidence>
<gene>
    <name evidence="13" type="ORF">GMD52_04115</name>
    <name evidence="12" type="ORF">GMD59_06565</name>
</gene>
<name>A0A6I3Q5Q3_9FIRM</name>
<dbReference type="FunFam" id="3.40.50.300:FF:000221">
    <property type="entry name" value="Multidrug ABC transporter ATP-binding protein"/>
    <property type="match status" value="1"/>
</dbReference>
<evidence type="ECO:0000256" key="4">
    <source>
        <dbReference type="ARBA" id="ARBA00022692"/>
    </source>
</evidence>
<dbReference type="GO" id="GO:0016887">
    <property type="term" value="F:ATP hydrolysis activity"/>
    <property type="evidence" value="ECO:0007669"/>
    <property type="project" value="InterPro"/>
</dbReference>
<keyword evidence="5" id="KW-0547">Nucleotide-binding</keyword>
<evidence type="ECO:0000256" key="3">
    <source>
        <dbReference type="ARBA" id="ARBA00022475"/>
    </source>
</evidence>
<feature type="transmembrane region" description="Helical" evidence="9">
    <location>
        <begin position="254"/>
        <end position="273"/>
    </location>
</feature>
<dbReference type="Gene3D" id="3.40.50.300">
    <property type="entry name" value="P-loop containing nucleotide triphosphate hydrolases"/>
    <property type="match status" value="1"/>
</dbReference>
<evidence type="ECO:0000256" key="6">
    <source>
        <dbReference type="ARBA" id="ARBA00022840"/>
    </source>
</evidence>
<dbReference type="PROSITE" id="PS51257">
    <property type="entry name" value="PROKAR_LIPOPROTEIN"/>
    <property type="match status" value="1"/>
</dbReference>
<dbReference type="AlphaFoldDB" id="A0A6I3Q5Q3"/>
<dbReference type="InterPro" id="IPR011527">
    <property type="entry name" value="ABC1_TM_dom"/>
</dbReference>
<dbReference type="InterPro" id="IPR039421">
    <property type="entry name" value="Type_1_exporter"/>
</dbReference>
<dbReference type="GO" id="GO:0015421">
    <property type="term" value="F:ABC-type oligopeptide transporter activity"/>
    <property type="evidence" value="ECO:0007669"/>
    <property type="project" value="TreeGrafter"/>
</dbReference>
<dbReference type="InterPro" id="IPR036640">
    <property type="entry name" value="ABC1_TM_sf"/>
</dbReference>
<evidence type="ECO:0000259" key="10">
    <source>
        <dbReference type="PROSITE" id="PS50893"/>
    </source>
</evidence>
<evidence type="ECO:0000313" key="13">
    <source>
        <dbReference type="EMBL" id="MTS50725.1"/>
    </source>
</evidence>
<feature type="transmembrane region" description="Helical" evidence="9">
    <location>
        <begin position="21"/>
        <end position="48"/>
    </location>
</feature>
<feature type="transmembrane region" description="Helical" evidence="9">
    <location>
        <begin position="279"/>
        <end position="298"/>
    </location>
</feature>
<dbReference type="GO" id="GO:0005886">
    <property type="term" value="C:plasma membrane"/>
    <property type="evidence" value="ECO:0007669"/>
    <property type="project" value="UniProtKB-SubCell"/>
</dbReference>
<evidence type="ECO:0000256" key="7">
    <source>
        <dbReference type="ARBA" id="ARBA00022989"/>
    </source>
</evidence>
<dbReference type="EMBL" id="WMZU01000008">
    <property type="protein sequence ID" value="MTS26950.1"/>
    <property type="molecule type" value="Genomic_DNA"/>
</dbReference>
<proteinExistence type="predicted"/>
<dbReference type="PROSITE" id="PS50929">
    <property type="entry name" value="ABC_TM1F"/>
    <property type="match status" value="1"/>
</dbReference>
<dbReference type="PROSITE" id="PS50893">
    <property type="entry name" value="ABC_TRANSPORTER_2"/>
    <property type="match status" value="1"/>
</dbReference>
<keyword evidence="2" id="KW-0813">Transport</keyword>
<dbReference type="Pfam" id="PF00005">
    <property type="entry name" value="ABC_tran"/>
    <property type="match status" value="1"/>
</dbReference>
<sequence length="585" mass="64382">MKQTPSPVKRLWELAGAHRRAYALSIILAILGVACGMVPYFAIAYIMLCLIDGVTALNTYALWCGIILLGFTLKLFFSTLSTTVSHTATFQTLKEVRIKIADKLSRVPMGYIMDQSSGRFKDVIVDRVESMEPILAHLVPEMTSNLFVPLCIIVYLFILDWRMALASLVTLPIGFLCYMGMSRGYSERFSGLMKRVQKMNATIIEYVGGIEVIKAFNQSANSYQKYSDAVNDDARYAVDWMKDTQLFMSMSNTIWPSVWLAVLPIGAILYQHGTLSAPVFLTIMILSLGIVGPILGAIKFTDNISQLGTIVGEVGNLLDAPEMVRPDHNADIHDLSIHFQDVSFSYDLKDPKPILDHINLTIQPGTMTALVGPSGSGKSTITKLITGFWEATSGVITLGGVDLKKIPLSQLSSYVSYVSQDNYLFDESIRENIRMGRLSATDQEVEDVARKCGCHDFIMGLEHGYDTIVGGAGGHLSGGERQRIAIARAMLKDAPIIIFDEATAYLDPENESLVQEAISKLVQGKTLIMVAHRLYTVTGADQLVVVNQGRIEATGTHEELLQNCPLYKEMWQAHIGSRDEGGATA</sequence>
<feature type="domain" description="ABC transmembrane type-1" evidence="11">
    <location>
        <begin position="23"/>
        <end position="306"/>
    </location>
</feature>
<dbReference type="InterPro" id="IPR027417">
    <property type="entry name" value="P-loop_NTPase"/>
</dbReference>
<comment type="caution">
    <text evidence="12">The sequence shown here is derived from an EMBL/GenBank/DDBJ whole genome shotgun (WGS) entry which is preliminary data.</text>
</comment>
<organism evidence="12 15">
    <name type="scientific">Ruthenibacterium lactatiformans</name>
    <dbReference type="NCBI Taxonomy" id="1550024"/>
    <lineage>
        <taxon>Bacteria</taxon>
        <taxon>Bacillati</taxon>
        <taxon>Bacillota</taxon>
        <taxon>Clostridia</taxon>
        <taxon>Eubacteriales</taxon>
        <taxon>Oscillospiraceae</taxon>
        <taxon>Ruthenibacterium</taxon>
    </lineage>
</organism>
<dbReference type="InterPro" id="IPR017871">
    <property type="entry name" value="ABC_transporter-like_CS"/>
</dbReference>
<evidence type="ECO:0000313" key="15">
    <source>
        <dbReference type="Proteomes" id="UP000472755"/>
    </source>
</evidence>
<feature type="transmembrane region" description="Helical" evidence="9">
    <location>
        <begin position="60"/>
        <end position="77"/>
    </location>
</feature>
<evidence type="ECO:0000256" key="9">
    <source>
        <dbReference type="SAM" id="Phobius"/>
    </source>
</evidence>
<keyword evidence="8 9" id="KW-0472">Membrane</keyword>
<dbReference type="SMART" id="SM00382">
    <property type="entry name" value="AAA"/>
    <property type="match status" value="1"/>
</dbReference>
<feature type="transmembrane region" description="Helical" evidence="9">
    <location>
        <begin position="134"/>
        <end position="158"/>
    </location>
</feature>
<keyword evidence="6 12" id="KW-0067">ATP-binding</keyword>
<dbReference type="GO" id="GO:0005524">
    <property type="term" value="F:ATP binding"/>
    <property type="evidence" value="ECO:0007669"/>
    <property type="project" value="UniProtKB-KW"/>
</dbReference>
<dbReference type="Proteomes" id="UP000449193">
    <property type="component" value="Unassembled WGS sequence"/>
</dbReference>
<evidence type="ECO:0000256" key="1">
    <source>
        <dbReference type="ARBA" id="ARBA00004651"/>
    </source>
</evidence>
<keyword evidence="3" id="KW-1003">Cell membrane</keyword>
<evidence type="ECO:0000259" key="11">
    <source>
        <dbReference type="PROSITE" id="PS50929"/>
    </source>
</evidence>
<dbReference type="PROSITE" id="PS00211">
    <property type="entry name" value="ABC_TRANSPORTER_1"/>
    <property type="match status" value="1"/>
</dbReference>
<evidence type="ECO:0000256" key="5">
    <source>
        <dbReference type="ARBA" id="ARBA00022741"/>
    </source>
</evidence>
<feature type="transmembrane region" description="Helical" evidence="9">
    <location>
        <begin position="164"/>
        <end position="185"/>
    </location>
</feature>
<dbReference type="InterPro" id="IPR003439">
    <property type="entry name" value="ABC_transporter-like_ATP-bd"/>
</dbReference>
<dbReference type="Pfam" id="PF00664">
    <property type="entry name" value="ABC_membrane"/>
    <property type="match status" value="1"/>
</dbReference>
<evidence type="ECO:0000313" key="14">
    <source>
        <dbReference type="Proteomes" id="UP000449193"/>
    </source>
</evidence>
<reference evidence="14 15" key="1">
    <citation type="journal article" date="2019" name="Nat. Med.">
        <title>A library of human gut bacterial isolates paired with longitudinal multiomics data enables mechanistic microbiome research.</title>
        <authorList>
            <person name="Poyet M."/>
            <person name="Groussin M."/>
            <person name="Gibbons S.M."/>
            <person name="Avila-Pacheco J."/>
            <person name="Jiang X."/>
            <person name="Kearney S.M."/>
            <person name="Perrotta A.R."/>
            <person name="Berdy B."/>
            <person name="Zhao S."/>
            <person name="Lieberman T.D."/>
            <person name="Swanson P.K."/>
            <person name="Smith M."/>
            <person name="Roesemann S."/>
            <person name="Alexander J.E."/>
            <person name="Rich S.A."/>
            <person name="Livny J."/>
            <person name="Vlamakis H."/>
            <person name="Clish C."/>
            <person name="Bullock K."/>
            <person name="Deik A."/>
            <person name="Scott J."/>
            <person name="Pierce K.A."/>
            <person name="Xavier R.J."/>
            <person name="Alm E.J."/>
        </authorList>
    </citation>
    <scope>NUCLEOTIDE SEQUENCE [LARGE SCALE GENOMIC DNA]</scope>
    <source>
        <strain evidence="12 15">BIOML-A4</strain>
        <strain evidence="13 14">BIOML-A7</strain>
    </source>
</reference>
<dbReference type="SUPFAM" id="SSF90123">
    <property type="entry name" value="ABC transporter transmembrane region"/>
    <property type="match status" value="1"/>
</dbReference>
<feature type="domain" description="ABC transporter" evidence="10">
    <location>
        <begin position="337"/>
        <end position="573"/>
    </location>
</feature>
<dbReference type="Proteomes" id="UP000472755">
    <property type="component" value="Unassembled WGS sequence"/>
</dbReference>
<dbReference type="EMBL" id="WMZR01000004">
    <property type="protein sequence ID" value="MTS50725.1"/>
    <property type="molecule type" value="Genomic_DNA"/>
</dbReference>
<dbReference type="PANTHER" id="PTHR43394:SF1">
    <property type="entry name" value="ATP-BINDING CASSETTE SUB-FAMILY B MEMBER 10, MITOCHONDRIAL"/>
    <property type="match status" value="1"/>
</dbReference>
<evidence type="ECO:0000256" key="8">
    <source>
        <dbReference type="ARBA" id="ARBA00023136"/>
    </source>
</evidence>
<accession>A0A6I3Q5Q3</accession>
<comment type="subcellular location">
    <subcellularLocation>
        <location evidence="1">Cell membrane</location>
        <topology evidence="1">Multi-pass membrane protein</topology>
    </subcellularLocation>
</comment>
<keyword evidence="4 9" id="KW-0812">Transmembrane</keyword>
<dbReference type="InterPro" id="IPR003593">
    <property type="entry name" value="AAA+_ATPase"/>
</dbReference>
<dbReference type="SUPFAM" id="SSF52540">
    <property type="entry name" value="P-loop containing nucleoside triphosphate hydrolases"/>
    <property type="match status" value="1"/>
</dbReference>
<evidence type="ECO:0000313" key="12">
    <source>
        <dbReference type="EMBL" id="MTS26950.1"/>
    </source>
</evidence>
<dbReference type="PANTHER" id="PTHR43394">
    <property type="entry name" value="ATP-DEPENDENT PERMEASE MDL1, MITOCHONDRIAL"/>
    <property type="match status" value="1"/>
</dbReference>
<keyword evidence="7 9" id="KW-1133">Transmembrane helix</keyword>
<dbReference type="Gene3D" id="1.20.1560.10">
    <property type="entry name" value="ABC transporter type 1, transmembrane domain"/>
    <property type="match status" value="1"/>
</dbReference>
<protein>
    <submittedName>
        <fullName evidence="12">ATP-binding cassette domain-containing protein</fullName>
    </submittedName>
</protein>